<feature type="domain" description="Protein kinase" evidence="8">
    <location>
        <begin position="9"/>
        <end position="262"/>
    </location>
</feature>
<keyword evidence="9" id="KW-0808">Transferase</keyword>
<dbReference type="AlphaFoldDB" id="A2F9P2"/>
<proteinExistence type="inferred from homology"/>
<organism evidence="9 10">
    <name type="scientific">Trichomonas vaginalis (strain ATCC PRA-98 / G3)</name>
    <dbReference type="NCBI Taxonomy" id="412133"/>
    <lineage>
        <taxon>Eukaryota</taxon>
        <taxon>Metamonada</taxon>
        <taxon>Parabasalia</taxon>
        <taxon>Trichomonadida</taxon>
        <taxon>Trichomonadidae</taxon>
        <taxon>Trichomonas</taxon>
    </lineage>
</organism>
<keyword evidence="9" id="KW-0418">Kinase</keyword>
<dbReference type="GO" id="GO:0004674">
    <property type="term" value="F:protein serine/threonine kinase activity"/>
    <property type="evidence" value="ECO:0000318"/>
    <property type="project" value="GO_Central"/>
</dbReference>
<dbReference type="EC" id="2.7.11.1" evidence="1"/>
<sequence length="390" mass="44741">MSTHSLESYQIKYNIGKGGFAQVYYAIHKLTGTKVAIKIIPKSKFSDDTDSKIRIQREIEILRKIRHPFVAELFDVVETDDNICIIMEYAQNGTLLNYLNEFGPFTEENAKLIFAQLIIVMKYLFSNFQIVHRDIKAENILLDSNNNIRVIDFGLSSYQLGGQLFKTQSGSPCYASPELLLCKEYTIAADIWSAGVLLYALVSGNLPFQDQNMTKLVQKIAFKELDYPDNFSDQLIDLLKKILQRDQSKRITLDEIMAHPWVKDSIKTMTDKLLQFSLDKEMINSTLKILGFNTTQIEKDLYSNIINQGTISYRILRREYFLANFPPLFHTCKEGKSMKSNSHNAIEALPRLDNKHVNFGNRMSLPSQQATPVIISKRRHCPSPVIHMPQ</sequence>
<evidence type="ECO:0000256" key="1">
    <source>
        <dbReference type="ARBA" id="ARBA00012513"/>
    </source>
</evidence>
<comment type="catalytic activity">
    <reaction evidence="5">
        <text>L-seryl-[protein] + ATP = O-phospho-L-seryl-[protein] + ADP + H(+)</text>
        <dbReference type="Rhea" id="RHEA:17989"/>
        <dbReference type="Rhea" id="RHEA-COMP:9863"/>
        <dbReference type="Rhea" id="RHEA-COMP:11604"/>
        <dbReference type="ChEBI" id="CHEBI:15378"/>
        <dbReference type="ChEBI" id="CHEBI:29999"/>
        <dbReference type="ChEBI" id="CHEBI:30616"/>
        <dbReference type="ChEBI" id="CHEBI:83421"/>
        <dbReference type="ChEBI" id="CHEBI:456216"/>
        <dbReference type="EC" id="2.7.11.1"/>
    </reaction>
</comment>
<dbReference type="Pfam" id="PF00069">
    <property type="entry name" value="Pkinase"/>
    <property type="match status" value="1"/>
</dbReference>
<dbReference type="KEGG" id="tva:4756169"/>
<evidence type="ECO:0000313" key="9">
    <source>
        <dbReference type="EMBL" id="EAX98372.1"/>
    </source>
</evidence>
<name>A2F9P2_TRIV3</name>
<dbReference type="FunFam" id="3.30.200.20:FF:000042">
    <property type="entry name" value="Aurora kinase A"/>
    <property type="match status" value="1"/>
</dbReference>
<dbReference type="FunCoup" id="A2F9P2">
    <property type="interactions" value="360"/>
</dbReference>
<evidence type="ECO:0000256" key="3">
    <source>
        <dbReference type="ARBA" id="ARBA00022840"/>
    </source>
</evidence>
<dbReference type="SUPFAM" id="SSF56112">
    <property type="entry name" value="Protein kinase-like (PK-like)"/>
    <property type="match status" value="1"/>
</dbReference>
<dbReference type="PROSITE" id="PS50011">
    <property type="entry name" value="PROTEIN_KINASE_DOM"/>
    <property type="match status" value="1"/>
</dbReference>
<dbReference type="FunFam" id="1.10.510.10:FF:000592">
    <property type="entry name" value="CAMK family protein kinase"/>
    <property type="match status" value="1"/>
</dbReference>
<gene>
    <name evidence="9" type="ORF">TVAG_357410</name>
</gene>
<evidence type="ECO:0000256" key="2">
    <source>
        <dbReference type="ARBA" id="ARBA00022741"/>
    </source>
</evidence>
<evidence type="ECO:0000256" key="7">
    <source>
        <dbReference type="RuleBase" id="RU000304"/>
    </source>
</evidence>
<dbReference type="PROSITE" id="PS00107">
    <property type="entry name" value="PROTEIN_KINASE_ATP"/>
    <property type="match status" value="1"/>
</dbReference>
<dbReference type="eggNOG" id="KOG0583">
    <property type="taxonomic scope" value="Eukaryota"/>
</dbReference>
<reference evidence="9" key="2">
    <citation type="journal article" date="2007" name="Science">
        <title>Draft genome sequence of the sexually transmitted pathogen Trichomonas vaginalis.</title>
        <authorList>
            <person name="Carlton J.M."/>
            <person name="Hirt R.P."/>
            <person name="Silva J.C."/>
            <person name="Delcher A.L."/>
            <person name="Schatz M."/>
            <person name="Zhao Q."/>
            <person name="Wortman J.R."/>
            <person name="Bidwell S.L."/>
            <person name="Alsmark U.C.M."/>
            <person name="Besteiro S."/>
            <person name="Sicheritz-Ponten T."/>
            <person name="Noel C.J."/>
            <person name="Dacks J.B."/>
            <person name="Foster P.G."/>
            <person name="Simillion C."/>
            <person name="Van de Peer Y."/>
            <person name="Miranda-Saavedra D."/>
            <person name="Barton G.J."/>
            <person name="Westrop G.D."/>
            <person name="Mueller S."/>
            <person name="Dessi D."/>
            <person name="Fiori P.L."/>
            <person name="Ren Q."/>
            <person name="Paulsen I."/>
            <person name="Zhang H."/>
            <person name="Bastida-Corcuera F.D."/>
            <person name="Simoes-Barbosa A."/>
            <person name="Brown M.T."/>
            <person name="Hayes R.D."/>
            <person name="Mukherjee M."/>
            <person name="Okumura C.Y."/>
            <person name="Schneider R."/>
            <person name="Smith A.J."/>
            <person name="Vanacova S."/>
            <person name="Villalvazo M."/>
            <person name="Haas B.J."/>
            <person name="Pertea M."/>
            <person name="Feldblyum T.V."/>
            <person name="Utterback T.R."/>
            <person name="Shu C.L."/>
            <person name="Osoegawa K."/>
            <person name="de Jong P.J."/>
            <person name="Hrdy I."/>
            <person name="Horvathova L."/>
            <person name="Zubacova Z."/>
            <person name="Dolezal P."/>
            <person name="Malik S.B."/>
            <person name="Logsdon J.M. Jr."/>
            <person name="Henze K."/>
            <person name="Gupta A."/>
            <person name="Wang C.C."/>
            <person name="Dunne R.L."/>
            <person name="Upcroft J.A."/>
            <person name="Upcroft P."/>
            <person name="White O."/>
            <person name="Salzberg S.L."/>
            <person name="Tang P."/>
            <person name="Chiu C.-H."/>
            <person name="Lee Y.-S."/>
            <person name="Embley T.M."/>
            <person name="Coombs G.H."/>
            <person name="Mottram J.C."/>
            <person name="Tachezy J."/>
            <person name="Fraser-Liggett C.M."/>
            <person name="Johnson P.J."/>
        </authorList>
    </citation>
    <scope>NUCLEOTIDE SEQUENCE [LARGE SCALE GENOMIC DNA]</scope>
    <source>
        <strain evidence="9">G3</strain>
    </source>
</reference>
<dbReference type="SMART" id="SM00220">
    <property type="entry name" value="S_TKc"/>
    <property type="match status" value="1"/>
</dbReference>
<evidence type="ECO:0000313" key="10">
    <source>
        <dbReference type="Proteomes" id="UP000001542"/>
    </source>
</evidence>
<feature type="binding site" evidence="6">
    <location>
        <position position="38"/>
    </location>
    <ligand>
        <name>ATP</name>
        <dbReference type="ChEBI" id="CHEBI:30616"/>
    </ligand>
</feature>
<keyword evidence="7" id="KW-0723">Serine/threonine-protein kinase</keyword>
<dbReference type="PANTHER" id="PTHR24346:SF30">
    <property type="entry name" value="MATERNAL EMBRYONIC LEUCINE ZIPPER KINASE"/>
    <property type="match status" value="1"/>
</dbReference>
<dbReference type="OMA" id="ITEHATE"/>
<keyword evidence="2 6" id="KW-0547">Nucleotide-binding</keyword>
<dbReference type="OrthoDB" id="193931at2759"/>
<dbReference type="InterPro" id="IPR011009">
    <property type="entry name" value="Kinase-like_dom_sf"/>
</dbReference>
<keyword evidence="3 6" id="KW-0067">ATP-binding</keyword>
<dbReference type="InParanoid" id="A2F9P2"/>
<reference evidence="9" key="1">
    <citation type="submission" date="2006-10" db="EMBL/GenBank/DDBJ databases">
        <authorList>
            <person name="Amadeo P."/>
            <person name="Zhao Q."/>
            <person name="Wortman J."/>
            <person name="Fraser-Liggett C."/>
            <person name="Carlton J."/>
        </authorList>
    </citation>
    <scope>NUCLEOTIDE SEQUENCE</scope>
    <source>
        <strain evidence="9">G3</strain>
    </source>
</reference>
<dbReference type="VEuPathDB" id="TrichDB:TVAG_357410"/>
<dbReference type="PROSITE" id="PS00108">
    <property type="entry name" value="PROTEIN_KINASE_ST"/>
    <property type="match status" value="1"/>
</dbReference>
<dbReference type="RefSeq" id="XP_001311302.1">
    <property type="nucleotide sequence ID" value="XM_001311301.1"/>
</dbReference>
<dbReference type="GO" id="GO:0005524">
    <property type="term" value="F:ATP binding"/>
    <property type="evidence" value="ECO:0007669"/>
    <property type="project" value="UniProtKB-UniRule"/>
</dbReference>
<dbReference type="VEuPathDB" id="TrichDB:TVAGG3_0429490"/>
<dbReference type="STRING" id="5722.A2F9P2"/>
<dbReference type="Gene3D" id="1.10.510.10">
    <property type="entry name" value="Transferase(Phosphotransferase) domain 1"/>
    <property type="match status" value="1"/>
</dbReference>
<keyword evidence="10" id="KW-1185">Reference proteome</keyword>
<dbReference type="EMBL" id="DS113678">
    <property type="protein sequence ID" value="EAX98372.1"/>
    <property type="molecule type" value="Genomic_DNA"/>
</dbReference>
<dbReference type="CDD" id="cd14003">
    <property type="entry name" value="STKc_AMPK-like"/>
    <property type="match status" value="1"/>
</dbReference>
<dbReference type="PANTHER" id="PTHR24346">
    <property type="entry name" value="MAP/MICROTUBULE AFFINITY-REGULATING KINASE"/>
    <property type="match status" value="1"/>
</dbReference>
<accession>A2F9P2</accession>
<protein>
    <recommendedName>
        <fullName evidence="1">non-specific serine/threonine protein kinase</fullName>
        <ecNumber evidence="1">2.7.11.1</ecNumber>
    </recommendedName>
</protein>
<evidence type="ECO:0000256" key="5">
    <source>
        <dbReference type="ARBA" id="ARBA00048679"/>
    </source>
</evidence>
<evidence type="ECO:0000256" key="4">
    <source>
        <dbReference type="ARBA" id="ARBA00047899"/>
    </source>
</evidence>
<evidence type="ECO:0000256" key="6">
    <source>
        <dbReference type="PROSITE-ProRule" id="PRU10141"/>
    </source>
</evidence>
<dbReference type="Proteomes" id="UP000001542">
    <property type="component" value="Unassembled WGS sequence"/>
</dbReference>
<dbReference type="InterPro" id="IPR017441">
    <property type="entry name" value="Protein_kinase_ATP_BS"/>
</dbReference>
<evidence type="ECO:0000259" key="8">
    <source>
        <dbReference type="PROSITE" id="PS50011"/>
    </source>
</evidence>
<comment type="catalytic activity">
    <reaction evidence="4">
        <text>L-threonyl-[protein] + ATP = O-phospho-L-threonyl-[protein] + ADP + H(+)</text>
        <dbReference type="Rhea" id="RHEA:46608"/>
        <dbReference type="Rhea" id="RHEA-COMP:11060"/>
        <dbReference type="Rhea" id="RHEA-COMP:11605"/>
        <dbReference type="ChEBI" id="CHEBI:15378"/>
        <dbReference type="ChEBI" id="CHEBI:30013"/>
        <dbReference type="ChEBI" id="CHEBI:30616"/>
        <dbReference type="ChEBI" id="CHEBI:61977"/>
        <dbReference type="ChEBI" id="CHEBI:456216"/>
        <dbReference type="EC" id="2.7.11.1"/>
    </reaction>
</comment>
<dbReference type="SMR" id="A2F9P2"/>
<comment type="similarity">
    <text evidence="7">Belongs to the protein kinase superfamily.</text>
</comment>
<dbReference type="InterPro" id="IPR008271">
    <property type="entry name" value="Ser/Thr_kinase_AS"/>
</dbReference>
<dbReference type="InterPro" id="IPR000719">
    <property type="entry name" value="Prot_kinase_dom"/>
</dbReference>